<evidence type="ECO:0000313" key="5">
    <source>
        <dbReference type="WBParaSite" id="TCNE_0000243101-mRNA-1"/>
    </source>
</evidence>
<dbReference type="PROSITE" id="PS50106">
    <property type="entry name" value="PDZ"/>
    <property type="match status" value="1"/>
</dbReference>
<feature type="compositionally biased region" description="Low complexity" evidence="1">
    <location>
        <begin position="21"/>
        <end position="32"/>
    </location>
</feature>
<evidence type="ECO:0000256" key="1">
    <source>
        <dbReference type="SAM" id="MobiDB-lite"/>
    </source>
</evidence>
<proteinExistence type="predicted"/>
<dbReference type="EMBL" id="UYWY01002436">
    <property type="protein sequence ID" value="VDM28065.1"/>
    <property type="molecule type" value="Genomic_DNA"/>
</dbReference>
<accession>A0A183U1R1</accession>
<feature type="region of interest" description="Disordered" evidence="1">
    <location>
        <begin position="1"/>
        <end position="32"/>
    </location>
</feature>
<reference evidence="3 4" key="2">
    <citation type="submission" date="2018-11" db="EMBL/GenBank/DDBJ databases">
        <authorList>
            <consortium name="Pathogen Informatics"/>
        </authorList>
    </citation>
    <scope>NUCLEOTIDE SEQUENCE [LARGE SCALE GENOMIC DNA]</scope>
</reference>
<gene>
    <name evidence="3" type="ORF">TCNE_LOCUS2431</name>
</gene>
<sequence>MSTTQCEQQPSQQPHLGEPPTSSTTSNSSTSIITQRQIIEIDNSEFKEGGFNVDSELIVVEITPGGLVDGKLRIGDKIIAIGDTPVSNPEDANTAFLNSGAQLKIEVERGADHGLQSVCIFELIPKWYGLPNEQRRNQIIMQKAHRRHICDQRLTHE</sequence>
<feature type="domain" description="PDZ" evidence="2">
    <location>
        <begin position="38"/>
        <end position="111"/>
    </location>
</feature>
<dbReference type="SMART" id="SM00228">
    <property type="entry name" value="PDZ"/>
    <property type="match status" value="1"/>
</dbReference>
<keyword evidence="4" id="KW-1185">Reference proteome</keyword>
<dbReference type="SUPFAM" id="SSF50156">
    <property type="entry name" value="PDZ domain-like"/>
    <property type="match status" value="1"/>
</dbReference>
<name>A0A183U1R1_TOXCA</name>
<feature type="compositionally biased region" description="Polar residues" evidence="1">
    <location>
        <begin position="1"/>
        <end position="14"/>
    </location>
</feature>
<evidence type="ECO:0000259" key="2">
    <source>
        <dbReference type="PROSITE" id="PS50106"/>
    </source>
</evidence>
<dbReference type="Gene3D" id="2.30.42.10">
    <property type="match status" value="1"/>
</dbReference>
<protein>
    <submittedName>
        <fullName evidence="5">PDZ domain-containing protein</fullName>
    </submittedName>
</protein>
<dbReference type="AlphaFoldDB" id="A0A183U1R1"/>
<reference evidence="5" key="1">
    <citation type="submission" date="2016-06" db="UniProtKB">
        <authorList>
            <consortium name="WormBaseParasite"/>
        </authorList>
    </citation>
    <scope>IDENTIFICATION</scope>
</reference>
<dbReference type="WBParaSite" id="TCNE_0000243101-mRNA-1">
    <property type="protein sequence ID" value="TCNE_0000243101-mRNA-1"/>
    <property type="gene ID" value="TCNE_0000243101"/>
</dbReference>
<organism evidence="4 5">
    <name type="scientific">Toxocara canis</name>
    <name type="common">Canine roundworm</name>
    <dbReference type="NCBI Taxonomy" id="6265"/>
    <lineage>
        <taxon>Eukaryota</taxon>
        <taxon>Metazoa</taxon>
        <taxon>Ecdysozoa</taxon>
        <taxon>Nematoda</taxon>
        <taxon>Chromadorea</taxon>
        <taxon>Rhabditida</taxon>
        <taxon>Spirurina</taxon>
        <taxon>Ascaridomorpha</taxon>
        <taxon>Ascaridoidea</taxon>
        <taxon>Toxocaridae</taxon>
        <taxon>Toxocara</taxon>
    </lineage>
</organism>
<dbReference type="InterPro" id="IPR036034">
    <property type="entry name" value="PDZ_sf"/>
</dbReference>
<dbReference type="Pfam" id="PF00595">
    <property type="entry name" value="PDZ"/>
    <property type="match status" value="1"/>
</dbReference>
<evidence type="ECO:0000313" key="4">
    <source>
        <dbReference type="Proteomes" id="UP000050794"/>
    </source>
</evidence>
<evidence type="ECO:0000313" key="3">
    <source>
        <dbReference type="EMBL" id="VDM28065.1"/>
    </source>
</evidence>
<dbReference type="InterPro" id="IPR001478">
    <property type="entry name" value="PDZ"/>
</dbReference>
<dbReference type="Proteomes" id="UP000050794">
    <property type="component" value="Unassembled WGS sequence"/>
</dbReference>